<evidence type="ECO:0000256" key="1">
    <source>
        <dbReference type="SAM" id="SignalP"/>
    </source>
</evidence>
<dbReference type="Pfam" id="PF18400">
    <property type="entry name" value="Thioredoxin_12"/>
    <property type="match status" value="1"/>
</dbReference>
<feature type="domain" description="UGGT thioredoxin-like" evidence="4">
    <location>
        <begin position="376"/>
        <end position="600"/>
    </location>
</feature>
<reference evidence="5 6" key="1">
    <citation type="submission" date="2019-06" db="EMBL/GenBank/DDBJ databases">
        <title>Genome Sequence of the Brown Rot Fungal Pathogen Monilinia fructicola.</title>
        <authorList>
            <person name="De Miccolis Angelini R.M."/>
            <person name="Landi L."/>
            <person name="Abate D."/>
            <person name="Pollastro S."/>
            <person name="Romanazzi G."/>
            <person name="Faretra F."/>
        </authorList>
    </citation>
    <scope>NUCLEOTIDE SEQUENCE [LARGE SCALE GENOMIC DNA]</scope>
    <source>
        <strain evidence="5 6">Mfrc123</strain>
    </source>
</reference>
<dbReference type="AlphaFoldDB" id="A0A5M9JEF9"/>
<dbReference type="VEuPathDB" id="FungiDB:MFRU_019g01400"/>
<evidence type="ECO:0008006" key="7">
    <source>
        <dbReference type="Google" id="ProtNLM"/>
    </source>
</evidence>
<dbReference type="Pfam" id="PF18401">
    <property type="entry name" value="Thioredoxin_13"/>
    <property type="match status" value="1"/>
</dbReference>
<feature type="signal peptide" evidence="1">
    <location>
        <begin position="1"/>
        <end position="22"/>
    </location>
</feature>
<dbReference type="Pfam" id="PF18402">
    <property type="entry name" value="Thioredoxin_14"/>
    <property type="match status" value="1"/>
</dbReference>
<dbReference type="GO" id="GO:0036503">
    <property type="term" value="P:ERAD pathway"/>
    <property type="evidence" value="ECO:0007669"/>
    <property type="project" value="TreeGrafter"/>
</dbReference>
<dbReference type="PANTHER" id="PTHR11226">
    <property type="entry name" value="UDP-GLUCOSE GLYCOPROTEIN:GLUCOSYLTRANSFERASE"/>
    <property type="match status" value="1"/>
</dbReference>
<evidence type="ECO:0000313" key="5">
    <source>
        <dbReference type="EMBL" id="KAA8566212.1"/>
    </source>
</evidence>
<sequence length="609" mass="67857">MGGFKLPWGLSRALLASTYLHSICVTAGPSINVGLQTSFPSAPYLLELLETAATENASSYFPLLDRIADGHFAKASTDKDLYDKFIQVLKDDGHMDAEALSSYELALSMRVAAPRIEAQFQYYHTAAEASIKTKKDSSYEPHGTVTGDSQIQELPFDYVLGNPTGPHSVLYADITSSTFGQFHKTLVKTAREGKTSYRLRHRRAIDAGSNKPLIIPGYGVELALKRTDYIVIDDRNDEDASKSTTETKVKFEDEEVADLKPLSTSELSSLGLKASSFIMQSEKPAIASHEISSDFLAEHNYNRGQLVPAGYNVWWVNGVQMIERQIDAITMLDILRKERKLINGVRDLGLTAPEAVQLLSHSNISEAKSVEDVQRFDWRDEIEGGSVIMWLNDIEKDKRYADFPAALGALLQRTYPGQLPSVRKEIFNLVIPVDFSTLEDITLVAETLANFVKRKLVLHIGLVPITTSPAATEQAKPPSLMELPTPPKRFFEAAIEGRAIRAEKVATSLEDLLKSDHYNDRIDASSRWARRLSADGEFPPIFVDGVALPRDENWIQTMVQRLTADLQVVQQGVFNELFQQDSYIPDFFLSEATARRNALIVPESDKNLK</sequence>
<dbReference type="EMBL" id="VICG01000012">
    <property type="protein sequence ID" value="KAA8566212.1"/>
    <property type="molecule type" value="Genomic_DNA"/>
</dbReference>
<dbReference type="GO" id="GO:0005783">
    <property type="term" value="C:endoplasmic reticulum"/>
    <property type="evidence" value="ECO:0007669"/>
    <property type="project" value="TreeGrafter"/>
</dbReference>
<dbReference type="Proteomes" id="UP000322873">
    <property type="component" value="Unassembled WGS sequence"/>
</dbReference>
<accession>A0A5M9JEF9</accession>
<dbReference type="GO" id="GO:0003980">
    <property type="term" value="F:UDP-glucose:glycoprotein glucosyltransferase activity"/>
    <property type="evidence" value="ECO:0007669"/>
    <property type="project" value="InterPro"/>
</dbReference>
<evidence type="ECO:0000259" key="2">
    <source>
        <dbReference type="Pfam" id="PF18400"/>
    </source>
</evidence>
<organism evidence="5 6">
    <name type="scientific">Monilinia fructicola</name>
    <name type="common">Brown rot fungus</name>
    <name type="synonym">Ciboria fructicola</name>
    <dbReference type="NCBI Taxonomy" id="38448"/>
    <lineage>
        <taxon>Eukaryota</taxon>
        <taxon>Fungi</taxon>
        <taxon>Dikarya</taxon>
        <taxon>Ascomycota</taxon>
        <taxon>Pezizomycotina</taxon>
        <taxon>Leotiomycetes</taxon>
        <taxon>Helotiales</taxon>
        <taxon>Sclerotiniaceae</taxon>
        <taxon>Monilinia</taxon>
    </lineage>
</organism>
<keyword evidence="1" id="KW-0732">Signal</keyword>
<protein>
    <recommendedName>
        <fullName evidence="7">UGGT thioredoxin-like domain-containing protein</fullName>
    </recommendedName>
</protein>
<evidence type="ECO:0000313" key="6">
    <source>
        <dbReference type="Proteomes" id="UP000322873"/>
    </source>
</evidence>
<dbReference type="InterPro" id="IPR009448">
    <property type="entry name" value="UDP-g_GGtrans"/>
</dbReference>
<keyword evidence="6" id="KW-1185">Reference proteome</keyword>
<dbReference type="GO" id="GO:0051082">
    <property type="term" value="F:unfolded protein binding"/>
    <property type="evidence" value="ECO:0007669"/>
    <property type="project" value="TreeGrafter"/>
</dbReference>
<evidence type="ECO:0000259" key="4">
    <source>
        <dbReference type="Pfam" id="PF18402"/>
    </source>
</evidence>
<evidence type="ECO:0000259" key="3">
    <source>
        <dbReference type="Pfam" id="PF18401"/>
    </source>
</evidence>
<name>A0A5M9JEF9_MONFR</name>
<dbReference type="PANTHER" id="PTHR11226:SF0">
    <property type="entry name" value="UDP-GLUCOSE:GLYCOPROTEIN GLUCOSYLTRANSFERASE"/>
    <property type="match status" value="1"/>
</dbReference>
<feature type="domain" description="UGGT thioredoxin-like" evidence="3">
    <location>
        <begin position="285"/>
        <end position="369"/>
    </location>
</feature>
<dbReference type="GO" id="GO:0018279">
    <property type="term" value="P:protein N-linked glycosylation via asparagine"/>
    <property type="evidence" value="ECO:0007669"/>
    <property type="project" value="TreeGrafter"/>
</dbReference>
<dbReference type="InterPro" id="IPR040692">
    <property type="entry name" value="UGGT_TRXL_3"/>
</dbReference>
<proteinExistence type="predicted"/>
<feature type="chain" id="PRO_5024372184" description="UGGT thioredoxin-like domain-containing protein" evidence="1">
    <location>
        <begin position="23"/>
        <end position="609"/>
    </location>
</feature>
<gene>
    <name evidence="5" type="ORF">EYC84_008813</name>
</gene>
<feature type="domain" description="UGGT thioredoxin-like" evidence="2">
    <location>
        <begin position="42"/>
        <end position="203"/>
    </location>
</feature>
<comment type="caution">
    <text evidence="5">The sequence shown here is derived from an EMBL/GenBank/DDBJ whole genome shotgun (WGS) entry which is preliminary data.</text>
</comment>
<dbReference type="InterPro" id="IPR040693">
    <property type="entry name" value="UGGT_TRXL_1"/>
</dbReference>
<dbReference type="InterPro" id="IPR040694">
    <property type="entry name" value="UGGT_TRXL_2"/>
</dbReference>